<evidence type="ECO:0000313" key="4">
    <source>
        <dbReference type="EMBL" id="CDP05327.1"/>
    </source>
</evidence>
<keyword evidence="2" id="KW-0472">Membrane</keyword>
<keyword evidence="2" id="KW-1133">Transmembrane helix</keyword>
<accession>A0A068UAM1</accession>
<dbReference type="PhylomeDB" id="A0A068UAM1"/>
<evidence type="ECO:0000313" key="5">
    <source>
        <dbReference type="Proteomes" id="UP000295252"/>
    </source>
</evidence>
<dbReference type="EMBL" id="HG739099">
    <property type="protein sequence ID" value="CDP05327.1"/>
    <property type="molecule type" value="Genomic_DNA"/>
</dbReference>
<feature type="domain" description="DUF7610" evidence="3">
    <location>
        <begin position="8"/>
        <end position="84"/>
    </location>
</feature>
<keyword evidence="2" id="KW-0812">Transmembrane</keyword>
<feature type="transmembrane region" description="Helical" evidence="2">
    <location>
        <begin position="179"/>
        <end position="207"/>
    </location>
</feature>
<evidence type="ECO:0000259" key="3">
    <source>
        <dbReference type="Pfam" id="PF24583"/>
    </source>
</evidence>
<evidence type="ECO:0000256" key="1">
    <source>
        <dbReference type="SAM" id="MobiDB-lite"/>
    </source>
</evidence>
<keyword evidence="5" id="KW-1185">Reference proteome</keyword>
<proteinExistence type="predicted"/>
<dbReference type="OrthoDB" id="1937541at2759"/>
<sequence>MTKLYKILRKKLKELKAELIYVFSFPEEKNPYHQLLSEEIEQRFLFLKKLLSAEIASNPSKPHHLQHIAQRLDELETAFREWGDDHRRTSADVNNFDDSASICSCDESCRNDDGEAYDNNINDPVTVPDLDSRGEGLSFSEGLVDVNVEEQDSEKKIEVDDDEGGKTTKPDKGSSYGGGILGGMIFGGVLTALIMAGFCSGCFYFAAHESFLIPT</sequence>
<dbReference type="InterPro" id="IPR056029">
    <property type="entry name" value="DUF7610"/>
</dbReference>
<reference evidence="5" key="1">
    <citation type="journal article" date="2014" name="Science">
        <title>The coffee genome provides insight into the convergent evolution of caffeine biosynthesis.</title>
        <authorList>
            <person name="Denoeud F."/>
            <person name="Carretero-Paulet L."/>
            <person name="Dereeper A."/>
            <person name="Droc G."/>
            <person name="Guyot R."/>
            <person name="Pietrella M."/>
            <person name="Zheng C."/>
            <person name="Alberti A."/>
            <person name="Anthony F."/>
            <person name="Aprea G."/>
            <person name="Aury J.M."/>
            <person name="Bento P."/>
            <person name="Bernard M."/>
            <person name="Bocs S."/>
            <person name="Campa C."/>
            <person name="Cenci A."/>
            <person name="Combes M.C."/>
            <person name="Crouzillat D."/>
            <person name="Da Silva C."/>
            <person name="Daddiego L."/>
            <person name="De Bellis F."/>
            <person name="Dussert S."/>
            <person name="Garsmeur O."/>
            <person name="Gayraud T."/>
            <person name="Guignon V."/>
            <person name="Jahn K."/>
            <person name="Jamilloux V."/>
            <person name="Joet T."/>
            <person name="Labadie K."/>
            <person name="Lan T."/>
            <person name="Leclercq J."/>
            <person name="Lepelley M."/>
            <person name="Leroy T."/>
            <person name="Li L.T."/>
            <person name="Librado P."/>
            <person name="Lopez L."/>
            <person name="Munoz A."/>
            <person name="Noel B."/>
            <person name="Pallavicini A."/>
            <person name="Perrotta G."/>
            <person name="Poncet V."/>
            <person name="Pot D."/>
            <person name="Priyono X."/>
            <person name="Rigoreau M."/>
            <person name="Rouard M."/>
            <person name="Rozas J."/>
            <person name="Tranchant-Dubreuil C."/>
            <person name="VanBuren R."/>
            <person name="Zhang Q."/>
            <person name="Andrade A.C."/>
            <person name="Argout X."/>
            <person name="Bertrand B."/>
            <person name="de Kochko A."/>
            <person name="Graziosi G."/>
            <person name="Henry R.J."/>
            <person name="Jayarama X."/>
            <person name="Ming R."/>
            <person name="Nagai C."/>
            <person name="Rounsley S."/>
            <person name="Sankoff D."/>
            <person name="Giuliano G."/>
            <person name="Albert V.A."/>
            <person name="Wincker P."/>
            <person name="Lashermes P."/>
        </authorList>
    </citation>
    <scope>NUCLEOTIDE SEQUENCE [LARGE SCALE GENOMIC DNA]</scope>
    <source>
        <strain evidence="5">cv. DH200-94</strain>
    </source>
</reference>
<gene>
    <name evidence="4" type="ORF">GSCOC_T00020328001</name>
</gene>
<name>A0A068UAM1_COFCA</name>
<feature type="region of interest" description="Disordered" evidence="1">
    <location>
        <begin position="150"/>
        <end position="173"/>
    </location>
</feature>
<dbReference type="InParanoid" id="A0A068UAM1"/>
<dbReference type="Proteomes" id="UP000295252">
    <property type="component" value="Chromosome IV"/>
</dbReference>
<evidence type="ECO:0000256" key="2">
    <source>
        <dbReference type="SAM" id="Phobius"/>
    </source>
</evidence>
<dbReference type="Pfam" id="PF24583">
    <property type="entry name" value="DUF7610"/>
    <property type="match status" value="1"/>
</dbReference>
<dbReference type="Gramene" id="CDP05327">
    <property type="protein sequence ID" value="CDP05327"/>
    <property type="gene ID" value="GSCOC_T00020328001"/>
</dbReference>
<dbReference type="AlphaFoldDB" id="A0A068UAM1"/>
<protein>
    <recommendedName>
        <fullName evidence="3">DUF7610 domain-containing protein</fullName>
    </recommendedName>
</protein>
<feature type="compositionally biased region" description="Basic and acidic residues" evidence="1">
    <location>
        <begin position="153"/>
        <end position="172"/>
    </location>
</feature>
<organism evidence="4 5">
    <name type="scientific">Coffea canephora</name>
    <name type="common">Robusta coffee</name>
    <dbReference type="NCBI Taxonomy" id="49390"/>
    <lineage>
        <taxon>Eukaryota</taxon>
        <taxon>Viridiplantae</taxon>
        <taxon>Streptophyta</taxon>
        <taxon>Embryophyta</taxon>
        <taxon>Tracheophyta</taxon>
        <taxon>Spermatophyta</taxon>
        <taxon>Magnoliopsida</taxon>
        <taxon>eudicotyledons</taxon>
        <taxon>Gunneridae</taxon>
        <taxon>Pentapetalae</taxon>
        <taxon>asterids</taxon>
        <taxon>lamiids</taxon>
        <taxon>Gentianales</taxon>
        <taxon>Rubiaceae</taxon>
        <taxon>Ixoroideae</taxon>
        <taxon>Gardenieae complex</taxon>
        <taxon>Bertiereae - Coffeeae clade</taxon>
        <taxon>Coffeeae</taxon>
        <taxon>Coffea</taxon>
    </lineage>
</organism>